<dbReference type="KEGG" id="ehx:EMIHUDRAFT_435993"/>
<accession>A0A0D3K6W8</accession>
<dbReference type="RefSeq" id="XP_005772479.1">
    <property type="nucleotide sequence ID" value="XM_005772422.1"/>
</dbReference>
<reference evidence="3" key="1">
    <citation type="journal article" date="2013" name="Nature">
        <title>Pan genome of the phytoplankton Emiliania underpins its global distribution.</title>
        <authorList>
            <person name="Read B.A."/>
            <person name="Kegel J."/>
            <person name="Klute M.J."/>
            <person name="Kuo A."/>
            <person name="Lefebvre S.C."/>
            <person name="Maumus F."/>
            <person name="Mayer C."/>
            <person name="Miller J."/>
            <person name="Monier A."/>
            <person name="Salamov A."/>
            <person name="Young J."/>
            <person name="Aguilar M."/>
            <person name="Claverie J.M."/>
            <person name="Frickenhaus S."/>
            <person name="Gonzalez K."/>
            <person name="Herman E.K."/>
            <person name="Lin Y.C."/>
            <person name="Napier J."/>
            <person name="Ogata H."/>
            <person name="Sarno A.F."/>
            <person name="Shmutz J."/>
            <person name="Schroeder D."/>
            <person name="de Vargas C."/>
            <person name="Verret F."/>
            <person name="von Dassow P."/>
            <person name="Valentin K."/>
            <person name="Van de Peer Y."/>
            <person name="Wheeler G."/>
            <person name="Dacks J.B."/>
            <person name="Delwiche C.F."/>
            <person name="Dyhrman S.T."/>
            <person name="Glockner G."/>
            <person name="John U."/>
            <person name="Richards T."/>
            <person name="Worden A.Z."/>
            <person name="Zhang X."/>
            <person name="Grigoriev I.V."/>
            <person name="Allen A.E."/>
            <person name="Bidle K."/>
            <person name="Borodovsky M."/>
            <person name="Bowler C."/>
            <person name="Brownlee C."/>
            <person name="Cock J.M."/>
            <person name="Elias M."/>
            <person name="Gladyshev V.N."/>
            <person name="Groth M."/>
            <person name="Guda C."/>
            <person name="Hadaegh A."/>
            <person name="Iglesias-Rodriguez M.D."/>
            <person name="Jenkins J."/>
            <person name="Jones B.M."/>
            <person name="Lawson T."/>
            <person name="Leese F."/>
            <person name="Lindquist E."/>
            <person name="Lobanov A."/>
            <person name="Lomsadze A."/>
            <person name="Malik S.B."/>
            <person name="Marsh M.E."/>
            <person name="Mackinder L."/>
            <person name="Mock T."/>
            <person name="Mueller-Roeber B."/>
            <person name="Pagarete A."/>
            <person name="Parker M."/>
            <person name="Probert I."/>
            <person name="Quesneville H."/>
            <person name="Raines C."/>
            <person name="Rensing S.A."/>
            <person name="Riano-Pachon D.M."/>
            <person name="Richier S."/>
            <person name="Rokitta S."/>
            <person name="Shiraiwa Y."/>
            <person name="Soanes D.M."/>
            <person name="van der Giezen M."/>
            <person name="Wahlund T.M."/>
            <person name="Williams B."/>
            <person name="Wilson W."/>
            <person name="Wolfe G."/>
            <person name="Wurch L.L."/>
        </authorList>
    </citation>
    <scope>NUCLEOTIDE SEQUENCE</scope>
</reference>
<dbReference type="PaxDb" id="2903-EOD20050"/>
<dbReference type="EnsemblProtists" id="EOD20050">
    <property type="protein sequence ID" value="EOD20050"/>
    <property type="gene ID" value="EMIHUDRAFT_435993"/>
</dbReference>
<dbReference type="GeneID" id="17265548"/>
<dbReference type="Proteomes" id="UP000013827">
    <property type="component" value="Unassembled WGS sequence"/>
</dbReference>
<protein>
    <submittedName>
        <fullName evidence="2">Uncharacterized protein</fullName>
    </submittedName>
</protein>
<evidence type="ECO:0000313" key="3">
    <source>
        <dbReference type="Proteomes" id="UP000013827"/>
    </source>
</evidence>
<dbReference type="EnsemblProtists" id="EOD31503">
    <property type="protein sequence ID" value="EOD31503"/>
    <property type="gene ID" value="EMIHUDRAFT_442233"/>
</dbReference>
<name>A0A0D3K6W8_EMIH1</name>
<dbReference type="AlphaFoldDB" id="A0A0D3K6W8"/>
<dbReference type="GeneID" id="17276777"/>
<dbReference type="HOGENOM" id="CLU_1707567_0_0_1"/>
<feature type="region of interest" description="Disordered" evidence="1">
    <location>
        <begin position="23"/>
        <end position="88"/>
    </location>
</feature>
<evidence type="ECO:0000256" key="1">
    <source>
        <dbReference type="SAM" id="MobiDB-lite"/>
    </source>
</evidence>
<keyword evidence="3" id="KW-1185">Reference proteome</keyword>
<sequence length="154" mass="16210">MRSLQGLPTALAQPTAEVAYRHRLPPAAVDLKGGGGGAKPSALTPRTRPPTPSPPEVEKPPLEEAPPPAPRPQQSRPLPAPGPPRKRRLAAATTLVSKVELIREELQLLPREPEASISALLREAHLVLCMQPVGGLVTQAGAVLAYLFGEGDGE</sequence>
<evidence type="ECO:0000313" key="2">
    <source>
        <dbReference type="EnsemblProtists" id="EOD31503"/>
    </source>
</evidence>
<organism evidence="2 3">
    <name type="scientific">Emiliania huxleyi (strain CCMP1516)</name>
    <dbReference type="NCBI Taxonomy" id="280463"/>
    <lineage>
        <taxon>Eukaryota</taxon>
        <taxon>Haptista</taxon>
        <taxon>Haptophyta</taxon>
        <taxon>Prymnesiophyceae</taxon>
        <taxon>Isochrysidales</taxon>
        <taxon>Noelaerhabdaceae</taxon>
        <taxon>Emiliania</taxon>
    </lineage>
</organism>
<dbReference type="KEGG" id="ehx:EMIHUDRAFT_442233"/>
<dbReference type="RefSeq" id="XP_005783932.1">
    <property type="nucleotide sequence ID" value="XM_005783875.1"/>
</dbReference>
<proteinExistence type="predicted"/>
<reference evidence="2" key="2">
    <citation type="submission" date="2024-10" db="UniProtKB">
        <authorList>
            <consortium name="EnsemblProtists"/>
        </authorList>
    </citation>
    <scope>IDENTIFICATION</scope>
</reference>